<feature type="domain" description="ABC-three component systems C-terminal" evidence="1">
    <location>
        <begin position="204"/>
        <end position="331"/>
    </location>
</feature>
<organism evidence="2 3">
    <name type="scientific">Flavisphingopyxis soli</name>
    <dbReference type="NCBI Taxonomy" id="2601267"/>
    <lineage>
        <taxon>Bacteria</taxon>
        <taxon>Pseudomonadati</taxon>
        <taxon>Pseudomonadota</taxon>
        <taxon>Alphaproteobacteria</taxon>
        <taxon>Sphingomonadales</taxon>
        <taxon>Sphingopyxidaceae</taxon>
        <taxon>Flavisphingopyxis</taxon>
    </lineage>
</organism>
<dbReference type="OrthoDB" id="3242664at2"/>
<keyword evidence="3" id="KW-1185">Reference proteome</keyword>
<accession>A0A5C6UKH3</accession>
<dbReference type="Proteomes" id="UP000321129">
    <property type="component" value="Unassembled WGS sequence"/>
</dbReference>
<name>A0A5C6UKH3_9SPHN</name>
<comment type="caution">
    <text evidence="2">The sequence shown here is derived from an EMBL/GenBank/DDBJ whole genome shotgun (WGS) entry which is preliminary data.</text>
</comment>
<dbReference type="Pfam" id="PF20282">
    <property type="entry name" value="CTD6"/>
    <property type="match status" value="1"/>
</dbReference>
<evidence type="ECO:0000313" key="3">
    <source>
        <dbReference type="Proteomes" id="UP000321129"/>
    </source>
</evidence>
<dbReference type="RefSeq" id="WP_147121204.1">
    <property type="nucleotide sequence ID" value="NZ_VOPY01000001.1"/>
</dbReference>
<sequence>MKPNYARKIYTLDDDDLERLIDDWVGHKQSKYHSSEIFAGAGDMGRDVVGYQTASRLEGDWDNFQCKQLKRSLTRPGMLRELAKIFYHSGQGHFSLPANYTFVAPRGITRPANDLLTHPTELAAALKEDWDTVCSNHISDGVVVKLDPALEFTIDSFDFTHVDSLDANRLASDASMKPVLVDWFGADPGAPPPGSTPEKIQPEEAQYLEQLVAAYGQRRGMPYADATAALECSAYGRRLKDQRTRFFEAARFQRYYRDNTPEDVLRSFEDDVYHSVIETFNAAHADALAKVDAVMERAALVSVTGVLNKYARVPVRQGTCHHFANDGVLSWK</sequence>
<dbReference type="EMBL" id="VOPY01000001">
    <property type="protein sequence ID" value="TXC73367.1"/>
    <property type="molecule type" value="Genomic_DNA"/>
</dbReference>
<dbReference type="AlphaFoldDB" id="A0A5C6UKH3"/>
<reference evidence="2 3" key="1">
    <citation type="submission" date="2019-08" db="EMBL/GenBank/DDBJ databases">
        <title>Sphingorhabdus soil sp. nov., isolated from arctic soil.</title>
        <authorList>
            <person name="Liu Y."/>
        </authorList>
    </citation>
    <scope>NUCLEOTIDE SEQUENCE [LARGE SCALE GENOMIC DNA]</scope>
    <source>
        <strain evidence="2 3">D-2Q-5-6</strain>
    </source>
</reference>
<evidence type="ECO:0000313" key="2">
    <source>
        <dbReference type="EMBL" id="TXC73367.1"/>
    </source>
</evidence>
<dbReference type="InterPro" id="IPR046914">
    <property type="entry name" value="ABC-3C_CTD6"/>
</dbReference>
<protein>
    <recommendedName>
        <fullName evidence="1">ABC-three component systems C-terminal domain-containing protein</fullName>
    </recommendedName>
</protein>
<evidence type="ECO:0000259" key="1">
    <source>
        <dbReference type="Pfam" id="PF20282"/>
    </source>
</evidence>
<gene>
    <name evidence="2" type="ORF">FSZ31_00975</name>
</gene>
<proteinExistence type="predicted"/>